<evidence type="ECO:0000256" key="2">
    <source>
        <dbReference type="SAM" id="SignalP"/>
    </source>
</evidence>
<dbReference type="EMBL" id="CP032828">
    <property type="protein sequence ID" value="AYJ84793.1"/>
    <property type="molecule type" value="Genomic_DNA"/>
</dbReference>
<evidence type="ECO:0000313" key="3">
    <source>
        <dbReference type="EMBL" id="AYJ84793.1"/>
    </source>
</evidence>
<sequence length="109" mass="11262">MHRLIAFFACLTIFLSLGMGSVAHTMEPITCIDAGTSAETGHTNGDQVPADSDNGYPHHHGGCHGHHVATAAAKTDPTQQEGVGLRGRPTNALALATSGADPALRPPRT</sequence>
<geneLocation type="plasmid" evidence="3">
    <name>unnamed1</name>
</geneLocation>
<dbReference type="KEGG" id="spha:D3Y57_01490"/>
<dbReference type="RefSeq" id="WP_121150720.1">
    <property type="nucleotide sequence ID" value="NZ_CP032828.1"/>
</dbReference>
<accession>A0A494TCG0</accession>
<keyword evidence="2" id="KW-0732">Signal</keyword>
<evidence type="ECO:0000313" key="4">
    <source>
        <dbReference type="Proteomes" id="UP000276254"/>
    </source>
</evidence>
<evidence type="ECO:0000256" key="1">
    <source>
        <dbReference type="SAM" id="MobiDB-lite"/>
    </source>
</evidence>
<feature type="region of interest" description="Disordered" evidence="1">
    <location>
        <begin position="36"/>
        <end position="66"/>
    </location>
</feature>
<dbReference type="Proteomes" id="UP000276254">
    <property type="component" value="Plasmid unnamed1"/>
</dbReference>
<organism evidence="3 4">
    <name type="scientific">Sphingomonas paeninsulae</name>
    <dbReference type="NCBI Taxonomy" id="2319844"/>
    <lineage>
        <taxon>Bacteria</taxon>
        <taxon>Pseudomonadati</taxon>
        <taxon>Pseudomonadota</taxon>
        <taxon>Alphaproteobacteria</taxon>
        <taxon>Sphingomonadales</taxon>
        <taxon>Sphingomonadaceae</taxon>
        <taxon>Sphingomonas</taxon>
    </lineage>
</organism>
<feature type="compositionally biased region" description="Polar residues" evidence="1">
    <location>
        <begin position="37"/>
        <end position="46"/>
    </location>
</feature>
<feature type="compositionally biased region" description="Basic residues" evidence="1">
    <location>
        <begin position="57"/>
        <end position="66"/>
    </location>
</feature>
<dbReference type="AlphaFoldDB" id="A0A494TCG0"/>
<keyword evidence="4" id="KW-1185">Reference proteome</keyword>
<name>A0A494TCG0_SPHPE</name>
<reference evidence="3 4" key="1">
    <citation type="submission" date="2018-09" db="EMBL/GenBank/DDBJ databases">
        <title>Sphingomonas peninsula sp. nov., isolated from fildes peninsula, Antarctic soil.</title>
        <authorList>
            <person name="Yingchao G."/>
        </authorList>
    </citation>
    <scope>NUCLEOTIDE SEQUENCE [LARGE SCALE GENOMIC DNA]</scope>
    <source>
        <strain evidence="3 4">YZ-8</strain>
        <plasmid evidence="3 4">unnamed1</plasmid>
    </source>
</reference>
<keyword evidence="3" id="KW-0614">Plasmid</keyword>
<dbReference type="GeneID" id="39491672"/>
<protein>
    <submittedName>
        <fullName evidence="3">Uncharacterized protein</fullName>
    </submittedName>
</protein>
<feature type="signal peptide" evidence="2">
    <location>
        <begin position="1"/>
        <end position="25"/>
    </location>
</feature>
<feature type="chain" id="PRO_5019804518" evidence="2">
    <location>
        <begin position="26"/>
        <end position="109"/>
    </location>
</feature>
<gene>
    <name evidence="3" type="ORF">D3Y57_01490</name>
</gene>
<dbReference type="OrthoDB" id="7473948at2"/>
<proteinExistence type="predicted"/>